<dbReference type="Proteomes" id="UP000829685">
    <property type="component" value="Unassembled WGS sequence"/>
</dbReference>
<name>A0A9Q0AQR6_9PEZI</name>
<evidence type="ECO:0000256" key="2">
    <source>
        <dbReference type="ARBA" id="ARBA00004370"/>
    </source>
</evidence>
<keyword evidence="9 12" id="KW-0408">Iron</keyword>
<keyword evidence="6 12" id="KW-0479">Metal-binding</keyword>
<evidence type="ECO:0000313" key="14">
    <source>
        <dbReference type="Proteomes" id="UP000829685"/>
    </source>
</evidence>
<dbReference type="GO" id="GO:0005506">
    <property type="term" value="F:iron ion binding"/>
    <property type="evidence" value="ECO:0007669"/>
    <property type="project" value="InterPro"/>
</dbReference>
<protein>
    <recommendedName>
        <fullName evidence="15">Cytochrome P450</fullName>
    </recommendedName>
</protein>
<evidence type="ECO:0008006" key="15">
    <source>
        <dbReference type="Google" id="ProtNLM"/>
    </source>
</evidence>
<evidence type="ECO:0000256" key="5">
    <source>
        <dbReference type="ARBA" id="ARBA00022692"/>
    </source>
</evidence>
<dbReference type="InterPro" id="IPR036396">
    <property type="entry name" value="Cyt_P450_sf"/>
</dbReference>
<gene>
    <name evidence="13" type="ORF">JX265_004705</name>
</gene>
<comment type="similarity">
    <text evidence="3">Belongs to the cytochrome P450 family.</text>
</comment>
<evidence type="ECO:0000256" key="7">
    <source>
        <dbReference type="ARBA" id="ARBA00022989"/>
    </source>
</evidence>
<keyword evidence="8" id="KW-0560">Oxidoreductase</keyword>
<keyword evidence="7" id="KW-1133">Transmembrane helix</keyword>
<dbReference type="GO" id="GO:0016020">
    <property type="term" value="C:membrane"/>
    <property type="evidence" value="ECO:0007669"/>
    <property type="project" value="UniProtKB-SubCell"/>
</dbReference>
<dbReference type="InterPro" id="IPR001128">
    <property type="entry name" value="Cyt_P450"/>
</dbReference>
<keyword evidence="11" id="KW-0472">Membrane</keyword>
<dbReference type="EMBL" id="JAFIMR010000009">
    <property type="protein sequence ID" value="KAI1874497.1"/>
    <property type="molecule type" value="Genomic_DNA"/>
</dbReference>
<accession>A0A9Q0AQR6</accession>
<proteinExistence type="inferred from homology"/>
<evidence type="ECO:0000256" key="10">
    <source>
        <dbReference type="ARBA" id="ARBA00023033"/>
    </source>
</evidence>
<sequence>MLPSTLILGVAICGLFICIKFLVEGTLTTTVGLRSETSKKQDSMTHFAYQIHYLKNRFKGLSYLFHGPEVIEKAYAQANGRPFLVATPSNNHVLVTTNELMREIADASPASLSLHAVAKELLQPKHTMHGFEWQNQRGLEGTGFVRALRSLLTSHLAYFQPSIDSIIRTCLREELSTPGGNGFTQVHIFPMMKRIVTRVNCFIFFGEELSQKAEFTAAALEFPQSVIFAAEILRITPSFLRSIVASLATGKHRAAKTLFRHLEPIVKERMAKRANPDLNRNSPLPVDCTQWLIDTSPRKNPWSPARMIGEIIAVWFSTVHQLSMTATYLIEDLCLHEEYLAPLKEELRQHVATSSKASIDIERLPLLDSFIKESIRCTNADAVSCRRKALVDYVLDDGTRVARGDWVCIPQRAMMHDPNRFSRPHEFDGFRFARANASLRAGNHSAEVPDNSPASLTTANHDWPIWGLGIAACPGRFYASLVLKLIVVQVLDEWECKLPDKDGPRSMVWRSSVVPRNDTRVLFRRQSERHLEAS</sequence>
<dbReference type="GO" id="GO:0016705">
    <property type="term" value="F:oxidoreductase activity, acting on paired donors, with incorporation or reduction of molecular oxygen"/>
    <property type="evidence" value="ECO:0007669"/>
    <property type="project" value="InterPro"/>
</dbReference>
<dbReference type="PRINTS" id="PR00465">
    <property type="entry name" value="EP450IV"/>
</dbReference>
<evidence type="ECO:0000313" key="13">
    <source>
        <dbReference type="EMBL" id="KAI1874497.1"/>
    </source>
</evidence>
<evidence type="ECO:0000256" key="3">
    <source>
        <dbReference type="ARBA" id="ARBA00010617"/>
    </source>
</evidence>
<comment type="caution">
    <text evidence="13">The sequence shown here is derived from an EMBL/GenBank/DDBJ whole genome shotgun (WGS) entry which is preliminary data.</text>
</comment>
<keyword evidence="10" id="KW-0503">Monooxygenase</keyword>
<dbReference type="PANTHER" id="PTHR46206:SF5">
    <property type="entry name" value="P450, PUTATIVE (EUROFUNG)-RELATED"/>
    <property type="match status" value="1"/>
</dbReference>
<evidence type="ECO:0000256" key="8">
    <source>
        <dbReference type="ARBA" id="ARBA00023002"/>
    </source>
</evidence>
<dbReference type="PANTHER" id="PTHR46206">
    <property type="entry name" value="CYTOCHROME P450"/>
    <property type="match status" value="1"/>
</dbReference>
<dbReference type="InterPro" id="IPR002403">
    <property type="entry name" value="Cyt_P450_E_grp-IV"/>
</dbReference>
<dbReference type="Gene3D" id="1.10.630.10">
    <property type="entry name" value="Cytochrome P450"/>
    <property type="match status" value="1"/>
</dbReference>
<reference evidence="13" key="1">
    <citation type="submission" date="2021-03" db="EMBL/GenBank/DDBJ databases">
        <title>Revisited historic fungal species revealed as producer of novel bioactive compounds through whole genome sequencing and comparative genomics.</title>
        <authorList>
            <person name="Vignolle G.A."/>
            <person name="Hochenegger N."/>
            <person name="Mach R.L."/>
            <person name="Mach-Aigner A.R."/>
            <person name="Javad Rahimi M."/>
            <person name="Salim K.A."/>
            <person name="Chan C.M."/>
            <person name="Lim L.B.L."/>
            <person name="Cai F."/>
            <person name="Druzhinina I.S."/>
            <person name="U'Ren J.M."/>
            <person name="Derntl C."/>
        </authorList>
    </citation>
    <scope>NUCLEOTIDE SEQUENCE</scope>
    <source>
        <strain evidence="13">TUCIM 5799</strain>
    </source>
</reference>
<keyword evidence="5" id="KW-0812">Transmembrane</keyword>
<dbReference type="SUPFAM" id="SSF48264">
    <property type="entry name" value="Cytochrome P450"/>
    <property type="match status" value="1"/>
</dbReference>
<dbReference type="CDD" id="cd11041">
    <property type="entry name" value="CYP503A1-like"/>
    <property type="match status" value="1"/>
</dbReference>
<evidence type="ECO:0000256" key="11">
    <source>
        <dbReference type="ARBA" id="ARBA00023136"/>
    </source>
</evidence>
<dbReference type="AlphaFoldDB" id="A0A9Q0AQR6"/>
<comment type="subcellular location">
    <subcellularLocation>
        <location evidence="2">Membrane</location>
    </subcellularLocation>
</comment>
<feature type="binding site" description="axial binding residue" evidence="12">
    <location>
        <position position="473"/>
    </location>
    <ligand>
        <name>heme</name>
        <dbReference type="ChEBI" id="CHEBI:30413"/>
    </ligand>
    <ligandPart>
        <name>Fe</name>
        <dbReference type="ChEBI" id="CHEBI:18248"/>
    </ligandPart>
</feature>
<dbReference type="Pfam" id="PF00067">
    <property type="entry name" value="p450"/>
    <property type="match status" value="1"/>
</dbReference>
<dbReference type="GO" id="GO:0020037">
    <property type="term" value="F:heme binding"/>
    <property type="evidence" value="ECO:0007669"/>
    <property type="project" value="InterPro"/>
</dbReference>
<keyword evidence="14" id="KW-1185">Reference proteome</keyword>
<evidence type="ECO:0000256" key="4">
    <source>
        <dbReference type="ARBA" id="ARBA00022617"/>
    </source>
</evidence>
<dbReference type="GO" id="GO:0004497">
    <property type="term" value="F:monooxygenase activity"/>
    <property type="evidence" value="ECO:0007669"/>
    <property type="project" value="UniProtKB-KW"/>
</dbReference>
<evidence type="ECO:0000256" key="12">
    <source>
        <dbReference type="PIRSR" id="PIRSR602403-1"/>
    </source>
</evidence>
<keyword evidence="4 12" id="KW-0349">Heme</keyword>
<evidence type="ECO:0000256" key="9">
    <source>
        <dbReference type="ARBA" id="ARBA00023004"/>
    </source>
</evidence>
<evidence type="ECO:0000256" key="1">
    <source>
        <dbReference type="ARBA" id="ARBA00001971"/>
    </source>
</evidence>
<comment type="cofactor">
    <cofactor evidence="1 12">
        <name>heme</name>
        <dbReference type="ChEBI" id="CHEBI:30413"/>
    </cofactor>
</comment>
<organism evidence="13 14">
    <name type="scientific">Neoarthrinium moseri</name>
    <dbReference type="NCBI Taxonomy" id="1658444"/>
    <lineage>
        <taxon>Eukaryota</taxon>
        <taxon>Fungi</taxon>
        <taxon>Dikarya</taxon>
        <taxon>Ascomycota</taxon>
        <taxon>Pezizomycotina</taxon>
        <taxon>Sordariomycetes</taxon>
        <taxon>Xylariomycetidae</taxon>
        <taxon>Amphisphaeriales</taxon>
        <taxon>Apiosporaceae</taxon>
        <taxon>Neoarthrinium</taxon>
    </lineage>
</organism>
<evidence type="ECO:0000256" key="6">
    <source>
        <dbReference type="ARBA" id="ARBA00022723"/>
    </source>
</evidence>